<sequence length="48" mass="5328">MKSAEINEKNQPPPYYDAATIHNISLATLHDGIATILTTEKLISNFIE</sequence>
<dbReference type="Proteomes" id="UP001500920">
    <property type="component" value="Unassembled WGS sequence"/>
</dbReference>
<evidence type="ECO:0000313" key="1">
    <source>
        <dbReference type="EMBL" id="GAA3727999.1"/>
    </source>
</evidence>
<accession>A0ABP7F487</accession>
<protein>
    <submittedName>
        <fullName evidence="1">Uncharacterized protein</fullName>
    </submittedName>
</protein>
<dbReference type="EMBL" id="BAABCK010000055">
    <property type="protein sequence ID" value="GAA3727999.1"/>
    <property type="molecule type" value="Genomic_DNA"/>
</dbReference>
<proteinExistence type="predicted"/>
<organism evidence="1 2">
    <name type="scientific">Salinicoccus jeotgali</name>
    <dbReference type="NCBI Taxonomy" id="381634"/>
    <lineage>
        <taxon>Bacteria</taxon>
        <taxon>Bacillati</taxon>
        <taxon>Bacillota</taxon>
        <taxon>Bacilli</taxon>
        <taxon>Bacillales</taxon>
        <taxon>Staphylococcaceae</taxon>
        <taxon>Salinicoccus</taxon>
    </lineage>
</organism>
<reference evidence="2" key="1">
    <citation type="journal article" date="2019" name="Int. J. Syst. Evol. Microbiol.">
        <title>The Global Catalogue of Microorganisms (GCM) 10K type strain sequencing project: providing services to taxonomists for standard genome sequencing and annotation.</title>
        <authorList>
            <consortium name="The Broad Institute Genomics Platform"/>
            <consortium name="The Broad Institute Genome Sequencing Center for Infectious Disease"/>
            <person name="Wu L."/>
            <person name="Ma J."/>
        </authorList>
    </citation>
    <scope>NUCLEOTIDE SEQUENCE [LARGE SCALE GENOMIC DNA]</scope>
    <source>
        <strain evidence="2">JCM 16981</strain>
    </source>
</reference>
<keyword evidence="2" id="KW-1185">Reference proteome</keyword>
<name>A0ABP7F487_9STAP</name>
<comment type="caution">
    <text evidence="1">The sequence shown here is derived from an EMBL/GenBank/DDBJ whole genome shotgun (WGS) entry which is preliminary data.</text>
</comment>
<evidence type="ECO:0000313" key="2">
    <source>
        <dbReference type="Proteomes" id="UP001500920"/>
    </source>
</evidence>
<gene>
    <name evidence="1" type="ORF">GCM10022378_16040</name>
</gene>